<dbReference type="NCBIfam" id="TIGR01420">
    <property type="entry name" value="pilT_fam"/>
    <property type="match status" value="1"/>
</dbReference>
<dbReference type="PROSITE" id="PS00662">
    <property type="entry name" value="T2SP_E"/>
    <property type="match status" value="1"/>
</dbReference>
<dbReference type="Gene3D" id="3.30.450.90">
    <property type="match status" value="1"/>
</dbReference>
<dbReference type="GO" id="GO:0016887">
    <property type="term" value="F:ATP hydrolysis activity"/>
    <property type="evidence" value="ECO:0007669"/>
    <property type="project" value="InterPro"/>
</dbReference>
<reference evidence="3" key="1">
    <citation type="submission" date="2015-09" db="EMBL/GenBank/DDBJ databases">
        <authorList>
            <consortium name="Pathogen Informatics"/>
        </authorList>
    </citation>
    <scope>NUCLEOTIDE SEQUENCE</scope>
    <source>
        <strain evidence="3">2789STDY5834896</strain>
    </source>
</reference>
<dbReference type="EMBL" id="FMHG01000001">
    <property type="protein sequence ID" value="SCJ73572.1"/>
    <property type="molecule type" value="Genomic_DNA"/>
</dbReference>
<evidence type="ECO:0000256" key="1">
    <source>
        <dbReference type="ARBA" id="ARBA00006611"/>
    </source>
</evidence>
<evidence type="ECO:0000259" key="2">
    <source>
        <dbReference type="PROSITE" id="PS00662"/>
    </source>
</evidence>
<dbReference type="CDD" id="cd01131">
    <property type="entry name" value="PilT"/>
    <property type="match status" value="1"/>
</dbReference>
<dbReference type="Pfam" id="PF00437">
    <property type="entry name" value="T2SSE"/>
    <property type="match status" value="1"/>
</dbReference>
<dbReference type="InterPro" id="IPR003593">
    <property type="entry name" value="AAA+_ATPase"/>
</dbReference>
<dbReference type="InterPro" id="IPR001482">
    <property type="entry name" value="T2SS/T4SS_dom"/>
</dbReference>
<sequence>MTLEELIAYARQTGCSDIHLTQGRPTVLRRLGQLVNGELGDDAAQQQERILSLLGERQRQALETGEDLDFSFACGSDRQRVNVYRHMGKLCAAIRLLAADIPTLDELHLPPVMHRLAMLPRGLVLITGPTGSGKSTTLAAMIDAINRSRSCHILTIEDPIEYVYAPALSMIHQREVGQDVGSFAGALRSALREDPDVILVGEMRDYETISAAVTAAETGHLVLSTLHTPGAAQSVDRIIDVFPSHSQGQIRIQLAGVLAGVITQQLLPRADGSGRVAATEVLLGTDAVRSQIREGKTHQLSGAMQSGAETGMHTMEGDLARLVRDQVISPQMAMERAANLAELQQYLPQLGF</sequence>
<accession>A0A1C6IUY3</accession>
<evidence type="ECO:0000313" key="3">
    <source>
        <dbReference type="EMBL" id="SCJ73572.1"/>
    </source>
</evidence>
<dbReference type="PANTHER" id="PTHR30486">
    <property type="entry name" value="TWITCHING MOTILITY PROTEIN PILT"/>
    <property type="match status" value="1"/>
</dbReference>
<dbReference type="InterPro" id="IPR006321">
    <property type="entry name" value="PilT/PilU"/>
</dbReference>
<dbReference type="AlphaFoldDB" id="A0A1C6IUY3"/>
<dbReference type="InterPro" id="IPR027417">
    <property type="entry name" value="P-loop_NTPase"/>
</dbReference>
<name>A0A1C6IUY3_9FIRM</name>
<gene>
    <name evidence="3" type="primary">pilT_2</name>
    <name evidence="3" type="ORF">SAMEA3545359_01698</name>
</gene>
<dbReference type="SUPFAM" id="SSF52540">
    <property type="entry name" value="P-loop containing nucleoside triphosphate hydrolases"/>
    <property type="match status" value="1"/>
</dbReference>
<dbReference type="InterPro" id="IPR050921">
    <property type="entry name" value="T4SS_GSP_E_ATPase"/>
</dbReference>
<dbReference type="SMART" id="SM00382">
    <property type="entry name" value="AAA"/>
    <property type="match status" value="1"/>
</dbReference>
<dbReference type="GO" id="GO:0005524">
    <property type="term" value="F:ATP binding"/>
    <property type="evidence" value="ECO:0007669"/>
    <property type="project" value="InterPro"/>
</dbReference>
<protein>
    <submittedName>
        <fullName evidence="3">Twitching mobility protein</fullName>
    </submittedName>
</protein>
<feature type="domain" description="Bacterial type II secretion system protein E" evidence="2">
    <location>
        <begin position="191"/>
        <end position="205"/>
    </location>
</feature>
<dbReference type="Gene3D" id="3.40.50.300">
    <property type="entry name" value="P-loop containing nucleotide triphosphate hydrolases"/>
    <property type="match status" value="1"/>
</dbReference>
<proteinExistence type="inferred from homology"/>
<organism evidence="3">
    <name type="scientific">uncultured Anaerotruncus sp</name>
    <dbReference type="NCBI Taxonomy" id="905011"/>
    <lineage>
        <taxon>Bacteria</taxon>
        <taxon>Bacillati</taxon>
        <taxon>Bacillota</taxon>
        <taxon>Clostridia</taxon>
        <taxon>Eubacteriales</taxon>
        <taxon>Oscillospiraceae</taxon>
        <taxon>Anaerotruncus</taxon>
        <taxon>environmental samples</taxon>
    </lineage>
</organism>
<comment type="similarity">
    <text evidence="1">Belongs to the GSP E family.</text>
</comment>